<organism evidence="1">
    <name type="scientific">Caulobacter phage BL57</name>
    <dbReference type="NCBI Taxonomy" id="3348355"/>
    <lineage>
        <taxon>Viruses</taxon>
    </lineage>
</organism>
<reference evidence="1" key="1">
    <citation type="submission" date="2024-10" db="EMBL/GenBank/DDBJ databases">
        <title>Genetic diversity among independent isolates of the Dolichocephalovirinae subfamily.</title>
        <authorList>
            <person name="Ely B."/>
            <person name="Thomas Q."/>
            <person name="Mohammadi T."/>
        </authorList>
    </citation>
    <scope>NUCLEOTIDE SEQUENCE</scope>
</reference>
<protein>
    <submittedName>
        <fullName evidence="1">Uncharacterized protein</fullName>
    </submittedName>
</protein>
<proteinExistence type="predicted"/>
<gene>
    <name evidence="1" type="ORF">BL57_038</name>
</gene>
<evidence type="ECO:0000313" key="1">
    <source>
        <dbReference type="EMBL" id="XHV10510.1"/>
    </source>
</evidence>
<accession>A0AB74UN45</accession>
<sequence>MAVNLCIVDPDRDWSDPTRDFPGWDPHINGGHKAFAREVLDQTRTPYVSKPNPTEDRWSDRYDDRWYIRPTDFPAWRAAVQGLPNLDLFLGMIDILEENPTYWLYISQ</sequence>
<dbReference type="EMBL" id="PQ287320">
    <property type="protein sequence ID" value="XHV10510.1"/>
    <property type="molecule type" value="Genomic_DNA"/>
</dbReference>
<name>A0AB74UN45_9VIRU</name>